<feature type="compositionally biased region" description="Basic and acidic residues" evidence="3">
    <location>
        <begin position="789"/>
        <end position="800"/>
    </location>
</feature>
<feature type="compositionally biased region" description="Low complexity" evidence="3">
    <location>
        <begin position="352"/>
        <end position="361"/>
    </location>
</feature>
<dbReference type="Proteomes" id="UP000245942">
    <property type="component" value="Unassembled WGS sequence"/>
</dbReference>
<feature type="compositionally biased region" description="Polar residues" evidence="3">
    <location>
        <begin position="82"/>
        <end position="95"/>
    </location>
</feature>
<feature type="compositionally biased region" description="Low complexity" evidence="3">
    <location>
        <begin position="560"/>
        <end position="589"/>
    </location>
</feature>
<keyword evidence="6" id="KW-1185">Reference proteome</keyword>
<dbReference type="InterPro" id="IPR036028">
    <property type="entry name" value="SH3-like_dom_sf"/>
</dbReference>
<feature type="compositionally biased region" description="Low complexity" evidence="3">
    <location>
        <begin position="1036"/>
        <end position="1051"/>
    </location>
</feature>
<feature type="compositionally biased region" description="Pro residues" evidence="3">
    <location>
        <begin position="1219"/>
        <end position="1229"/>
    </location>
</feature>
<feature type="compositionally biased region" description="Polar residues" evidence="3">
    <location>
        <begin position="138"/>
        <end position="149"/>
    </location>
</feature>
<accession>A0A316U4T7</accession>
<feature type="compositionally biased region" description="Low complexity" evidence="3">
    <location>
        <begin position="504"/>
        <end position="516"/>
    </location>
</feature>
<dbReference type="Gene3D" id="2.30.30.40">
    <property type="entry name" value="SH3 Domains"/>
    <property type="match status" value="1"/>
</dbReference>
<feature type="compositionally biased region" description="Basic and acidic residues" evidence="3">
    <location>
        <begin position="675"/>
        <end position="685"/>
    </location>
</feature>
<feature type="compositionally biased region" description="Low complexity" evidence="3">
    <location>
        <begin position="524"/>
        <end position="535"/>
    </location>
</feature>
<keyword evidence="1 2" id="KW-0728">SH3 domain</keyword>
<name>A0A316U4T7_9BASI</name>
<feature type="compositionally biased region" description="Low complexity" evidence="3">
    <location>
        <begin position="624"/>
        <end position="638"/>
    </location>
</feature>
<organism evidence="5 6">
    <name type="scientific">Pseudomicrostroma glucosiphilum</name>
    <dbReference type="NCBI Taxonomy" id="1684307"/>
    <lineage>
        <taxon>Eukaryota</taxon>
        <taxon>Fungi</taxon>
        <taxon>Dikarya</taxon>
        <taxon>Basidiomycota</taxon>
        <taxon>Ustilaginomycotina</taxon>
        <taxon>Exobasidiomycetes</taxon>
        <taxon>Microstromatales</taxon>
        <taxon>Microstromatales incertae sedis</taxon>
        <taxon>Pseudomicrostroma</taxon>
    </lineage>
</organism>
<feature type="domain" description="SH3" evidence="4">
    <location>
        <begin position="3"/>
        <end position="77"/>
    </location>
</feature>
<feature type="compositionally biased region" description="Basic and acidic residues" evidence="3">
    <location>
        <begin position="540"/>
        <end position="549"/>
    </location>
</feature>
<dbReference type="STRING" id="1684307.A0A316U4T7"/>
<feature type="compositionally biased region" description="Polar residues" evidence="3">
    <location>
        <begin position="104"/>
        <end position="119"/>
    </location>
</feature>
<dbReference type="GeneID" id="37014607"/>
<dbReference type="OrthoDB" id="207120at2759"/>
<dbReference type="InterPro" id="IPR057402">
    <property type="entry name" value="AIM3_BBC1_C"/>
</dbReference>
<gene>
    <name evidence="5" type="ORF">BCV69DRAFT_283949</name>
</gene>
<evidence type="ECO:0000256" key="1">
    <source>
        <dbReference type="ARBA" id="ARBA00022443"/>
    </source>
</evidence>
<feature type="compositionally biased region" description="Polar residues" evidence="3">
    <location>
        <begin position="1177"/>
        <end position="1192"/>
    </location>
</feature>
<dbReference type="EMBL" id="KZ819330">
    <property type="protein sequence ID" value="PWN19844.1"/>
    <property type="molecule type" value="Genomic_DNA"/>
</dbReference>
<proteinExistence type="predicted"/>
<dbReference type="RefSeq" id="XP_025347004.1">
    <property type="nucleotide sequence ID" value="XM_025492873.1"/>
</dbReference>
<feature type="compositionally biased region" description="Low complexity" evidence="3">
    <location>
        <begin position="178"/>
        <end position="211"/>
    </location>
</feature>
<feature type="compositionally biased region" description="Polar residues" evidence="3">
    <location>
        <begin position="285"/>
        <end position="306"/>
    </location>
</feature>
<feature type="compositionally biased region" description="Low complexity" evidence="3">
    <location>
        <begin position="472"/>
        <end position="482"/>
    </location>
</feature>
<feature type="compositionally biased region" description="Pro residues" evidence="3">
    <location>
        <begin position="1159"/>
        <end position="1172"/>
    </location>
</feature>
<sequence>MSSFPYTARSIKKYRSPHAQDLSFPKGAVIRVLSLAPKAEVDEDDDDEDEDQWLIGELADGSAKGSFPGTCVVAAPEEDAAASQSVAATSISNESAEPAAVEASDSTAEPSIAQAQTAEAPSIQEAATTAGEELSVQDVPTSAAPQSATIDAAQPDSETLGLKEPTHTPAPLSLDTNAAVAGPTSPTPATVTTSAASTPKAAPSAPTSPAKAGPPPPKPKPSGLAARIAAFNQPAAGTAAPPPLPRGGKPPGSSTGGWKRPQPKEGEKPVLPGAPPAVSAKPVNASISRSTPDTSHETAQATTAEGSETAVEEGKNQGTGFSAADAASSIKLSLKERMAALQRGGEGEATGASPSSPSSAKSPPPLAAKPGRLTADRRAAAMVGMGVGGVAAKSSESLLSPTGDNAPADGQTAASAEPLREAMDTEGAEQAPNLESEDGAPKEQPTIAIQSEEDGGDAPSEISPEEEEAQRRAAIAQRLARLGGQRVGGQGPPMFGAPRPPPAKKTSTSSTDSTPVPAAPVDPQPTTLEAEPTTTEQEEEKPKTLDVPRRAAPPRKKRSAASPLPSEAESNVLSPTSTDLSPSTTTNLTGADDASIVARAGSPEPIVPSEEEALASKDVAMEEPLASSSATLPSAPGASTPPPPGLPDEDPSEGPDLVSGPPPPEQVADPGSTAEHIKSVERTAPIEEAGIQAEREEEEKQTAPVVQEDDMEDVALKLQAARLEAFLAGSQDSASKRYGDSLDVDEDDESSAIPSPLARQLGLAPTQESEGGAGQGSGAFGDEPSAIEADQRRMGEELNEARGATPAPVETEDGGLTSVPSRPGSTRPPIPLGNRPGSRASIGPPARHAPTPPVPTSALEERRSSIISVGRPPIPRSPPPRAPSTSIEETLMGDRSSRKNEEDDAKDAAGAAPPAAGPALAVPLPRRAMPVDEEEEEQDMEDGPSDVRSDESAALPAASAESEDQPAQDVESEESSVLSPEQEEAARRAAIAKRMAALGGHRMGALPPIMGAPMPARRKATEPVPEPQPAEEEEAATAPVPARRAGPPRGGMAIPGMTRPIEPAEAESDGAATREVEDEQQEDLDVDADNSMTVDEATLPRVSSPPPMPASPPPVPSGVNRASFIQGHKPMSPPPPPPGGAGRGSIDEGLARRGSTNRPPIPGAAPPPPPPKAVSRGESQYDQQPSIESSLASYEDYDQQQEDDEYDDEEAYAQQSSPPALPSSPPPRAPSAAPLSSPPPPPTSSAAAYEPQMARSGSISTQGAPARAPPGTRTSVSGPVGGKSSARDLDLAPHTRWWRGSGELDPMRLPPSISSRPDAIYFVENAQAAQAGEHHAVVRVLFEDFSVTLVNVVWFDEDEDETETRLEQEHSFPPKKPQVDEMKAWSSTLGVDLAQRALMLLQSGGGGKGAPSSPYPHSLALVSHLIRSSRSPCLPPVGFAFGPTVLSQVGQTVLDKAAGDEAPRAGDVLLLQGPADFKGKKGLGSSYHVAYGGAQQPLFAIVVEVEKGKKGGLKIRAVTQQTASVEEVTLKLEDLKSGVLKVMRVTRRGEWVHDW</sequence>
<evidence type="ECO:0000259" key="4">
    <source>
        <dbReference type="PROSITE" id="PS50002"/>
    </source>
</evidence>
<feature type="compositionally biased region" description="Acidic residues" evidence="3">
    <location>
        <begin position="1076"/>
        <end position="1088"/>
    </location>
</feature>
<dbReference type="Pfam" id="PF25459">
    <property type="entry name" value="AIM3_BBC1_C"/>
    <property type="match status" value="1"/>
</dbReference>
<dbReference type="SUPFAM" id="SSF50044">
    <property type="entry name" value="SH3-domain"/>
    <property type="match status" value="1"/>
</dbReference>
<evidence type="ECO:0000313" key="6">
    <source>
        <dbReference type="Proteomes" id="UP000245942"/>
    </source>
</evidence>
<protein>
    <recommendedName>
        <fullName evidence="4">SH3 domain-containing protein</fullName>
    </recommendedName>
</protein>
<feature type="compositionally biased region" description="Low complexity" evidence="3">
    <location>
        <begin position="908"/>
        <end position="928"/>
    </location>
</feature>
<feature type="compositionally biased region" description="Pro residues" evidence="3">
    <location>
        <begin position="1103"/>
        <end position="1116"/>
    </location>
</feature>
<feature type="region of interest" description="Disordered" evidence="3">
    <location>
        <begin position="727"/>
        <end position="1288"/>
    </location>
</feature>
<evidence type="ECO:0000256" key="2">
    <source>
        <dbReference type="PROSITE-ProRule" id="PRU00192"/>
    </source>
</evidence>
<feature type="region of interest" description="Disordered" evidence="3">
    <location>
        <begin position="395"/>
        <end position="710"/>
    </location>
</feature>
<feature type="compositionally biased region" description="Acidic residues" evidence="3">
    <location>
        <begin position="931"/>
        <end position="944"/>
    </location>
</feature>
<feature type="region of interest" description="Disordered" evidence="3">
    <location>
        <begin position="77"/>
        <end position="380"/>
    </location>
</feature>
<feature type="compositionally biased region" description="Acidic residues" evidence="3">
    <location>
        <begin position="1195"/>
        <end position="1211"/>
    </location>
</feature>
<dbReference type="SMART" id="SM00326">
    <property type="entry name" value="SH3"/>
    <property type="match status" value="1"/>
</dbReference>
<feature type="compositionally biased region" description="Pro residues" evidence="3">
    <location>
        <begin position="872"/>
        <end position="882"/>
    </location>
</feature>
<dbReference type="PROSITE" id="PS50002">
    <property type="entry name" value="SH3"/>
    <property type="match status" value="1"/>
</dbReference>
<evidence type="ECO:0000313" key="5">
    <source>
        <dbReference type="EMBL" id="PWN19844.1"/>
    </source>
</evidence>
<feature type="compositionally biased region" description="Low complexity" evidence="3">
    <location>
        <begin position="988"/>
        <end position="997"/>
    </location>
</feature>
<feature type="compositionally biased region" description="Acidic residues" evidence="3">
    <location>
        <begin position="961"/>
        <end position="974"/>
    </location>
</feature>
<dbReference type="InterPro" id="IPR001452">
    <property type="entry name" value="SH3_domain"/>
</dbReference>
<reference evidence="5 6" key="1">
    <citation type="journal article" date="2018" name="Mol. Biol. Evol.">
        <title>Broad Genomic Sampling Reveals a Smut Pathogenic Ancestry of the Fungal Clade Ustilaginomycotina.</title>
        <authorList>
            <person name="Kijpornyongpan T."/>
            <person name="Mondo S.J."/>
            <person name="Barry K."/>
            <person name="Sandor L."/>
            <person name="Lee J."/>
            <person name="Lipzen A."/>
            <person name="Pangilinan J."/>
            <person name="LaButti K."/>
            <person name="Hainaut M."/>
            <person name="Henrissat B."/>
            <person name="Grigoriev I.V."/>
            <person name="Spatafora J.W."/>
            <person name="Aime M.C."/>
        </authorList>
    </citation>
    <scope>NUCLEOTIDE SEQUENCE [LARGE SCALE GENOMIC DNA]</scope>
    <source>
        <strain evidence="5 6">MCA 4718</strain>
    </source>
</reference>
<evidence type="ECO:0000256" key="3">
    <source>
        <dbReference type="SAM" id="MobiDB-lite"/>
    </source>
</evidence>